<comment type="caution">
    <text evidence="1">The sequence shown here is derived from an EMBL/GenBank/DDBJ whole genome shotgun (WGS) entry which is preliminary data.</text>
</comment>
<keyword evidence="2" id="KW-1185">Reference proteome</keyword>
<accession>A0AAD8ZE16</accession>
<proteinExistence type="predicted"/>
<sequence>MTQESHRRFSSPKPATSLHCQNCHLRKRQLNYYLLKLSIFMGCLSTSCQTSGLNSLVGSGGPFVDCWGQKPACPLASIPNSTARPRELTSTLRCLASSCPSSWS</sequence>
<gene>
    <name evidence="1" type="ORF">P4O66_008081</name>
</gene>
<dbReference type="Proteomes" id="UP001239994">
    <property type="component" value="Unassembled WGS sequence"/>
</dbReference>
<dbReference type="AlphaFoldDB" id="A0AAD8ZE16"/>
<organism evidence="1 2">
    <name type="scientific">Electrophorus voltai</name>
    <dbReference type="NCBI Taxonomy" id="2609070"/>
    <lineage>
        <taxon>Eukaryota</taxon>
        <taxon>Metazoa</taxon>
        <taxon>Chordata</taxon>
        <taxon>Craniata</taxon>
        <taxon>Vertebrata</taxon>
        <taxon>Euteleostomi</taxon>
        <taxon>Actinopterygii</taxon>
        <taxon>Neopterygii</taxon>
        <taxon>Teleostei</taxon>
        <taxon>Ostariophysi</taxon>
        <taxon>Gymnotiformes</taxon>
        <taxon>Gymnotoidei</taxon>
        <taxon>Gymnotidae</taxon>
        <taxon>Electrophorus</taxon>
    </lineage>
</organism>
<protein>
    <submittedName>
        <fullName evidence="1">Uncharacterized protein</fullName>
    </submittedName>
</protein>
<evidence type="ECO:0000313" key="2">
    <source>
        <dbReference type="Proteomes" id="UP001239994"/>
    </source>
</evidence>
<name>A0AAD8ZE16_9TELE</name>
<evidence type="ECO:0000313" key="1">
    <source>
        <dbReference type="EMBL" id="KAK1797714.1"/>
    </source>
</evidence>
<dbReference type="EMBL" id="JAROKS010000013">
    <property type="protein sequence ID" value="KAK1797714.1"/>
    <property type="molecule type" value="Genomic_DNA"/>
</dbReference>
<feature type="non-terminal residue" evidence="1">
    <location>
        <position position="1"/>
    </location>
</feature>
<reference evidence="1" key="1">
    <citation type="submission" date="2023-03" db="EMBL/GenBank/DDBJ databases">
        <title>Electrophorus voltai genome.</title>
        <authorList>
            <person name="Bian C."/>
        </authorList>
    </citation>
    <scope>NUCLEOTIDE SEQUENCE</scope>
    <source>
        <strain evidence="1">CB-2022</strain>
        <tissue evidence="1">Muscle</tissue>
    </source>
</reference>